<accession>A0AAV8T934</accession>
<comment type="caution">
    <text evidence="2">The sequence shown here is derived from an EMBL/GenBank/DDBJ whole genome shotgun (WGS) entry which is preliminary data.</text>
</comment>
<sequence length="270" mass="31120">MSLVAWPTILKSKTNGGLGFWDLHLVNNAFGMKVCWELFTKPTSLWVLVLASKYKFDNEAGLNPIQPNSSSPLWRLVCKNWDDMMTNVAWIVENGKHVRFWEHIWVPGLDLPLIELAVSQVPDSMRFHVVASFMIALGEWEWQSFEYLLPSNAIQLIAAILSPDESMDNDRPFWCPSSSGCFTLKTTYLSLCRQRDVVSRAPWHQIWKWVGPQRIKVFMWLCLSNGVLTTAERCRRHLSTSNTCEVCFESIENTMHIIHNCRFARDVLLG</sequence>
<dbReference type="Proteomes" id="UP001159364">
    <property type="component" value="Linkage Group LG05"/>
</dbReference>
<gene>
    <name evidence="2" type="ORF">K2173_001454</name>
</gene>
<organism evidence="2 3">
    <name type="scientific">Erythroxylum novogranatense</name>
    <dbReference type="NCBI Taxonomy" id="1862640"/>
    <lineage>
        <taxon>Eukaryota</taxon>
        <taxon>Viridiplantae</taxon>
        <taxon>Streptophyta</taxon>
        <taxon>Embryophyta</taxon>
        <taxon>Tracheophyta</taxon>
        <taxon>Spermatophyta</taxon>
        <taxon>Magnoliopsida</taxon>
        <taxon>eudicotyledons</taxon>
        <taxon>Gunneridae</taxon>
        <taxon>Pentapetalae</taxon>
        <taxon>rosids</taxon>
        <taxon>fabids</taxon>
        <taxon>Malpighiales</taxon>
        <taxon>Erythroxylaceae</taxon>
        <taxon>Erythroxylum</taxon>
    </lineage>
</organism>
<name>A0AAV8T934_9ROSI</name>
<dbReference type="AlphaFoldDB" id="A0AAV8T934"/>
<proteinExistence type="predicted"/>
<dbReference type="PANTHER" id="PTHR36617">
    <property type="entry name" value="PROTEIN, PUTATIVE-RELATED"/>
    <property type="match status" value="1"/>
</dbReference>
<evidence type="ECO:0000313" key="2">
    <source>
        <dbReference type="EMBL" id="KAJ8763316.1"/>
    </source>
</evidence>
<dbReference type="EMBL" id="JAIWQS010000005">
    <property type="protein sequence ID" value="KAJ8763316.1"/>
    <property type="molecule type" value="Genomic_DNA"/>
</dbReference>
<dbReference type="Pfam" id="PF13966">
    <property type="entry name" value="zf-RVT"/>
    <property type="match status" value="1"/>
</dbReference>
<evidence type="ECO:0000259" key="1">
    <source>
        <dbReference type="Pfam" id="PF13966"/>
    </source>
</evidence>
<feature type="domain" description="Reverse transcriptase zinc-binding" evidence="1">
    <location>
        <begin position="182"/>
        <end position="266"/>
    </location>
</feature>
<keyword evidence="3" id="KW-1185">Reference proteome</keyword>
<reference evidence="2 3" key="1">
    <citation type="submission" date="2021-09" db="EMBL/GenBank/DDBJ databases">
        <title>Genomic insights and catalytic innovation underlie evolution of tropane alkaloids biosynthesis.</title>
        <authorList>
            <person name="Wang Y.-J."/>
            <person name="Tian T."/>
            <person name="Huang J.-P."/>
            <person name="Huang S.-X."/>
        </authorList>
    </citation>
    <scope>NUCLEOTIDE SEQUENCE [LARGE SCALE GENOMIC DNA]</scope>
    <source>
        <strain evidence="2">KIB-2018</strain>
        <tissue evidence="2">Leaf</tissue>
    </source>
</reference>
<protein>
    <recommendedName>
        <fullName evidence="1">Reverse transcriptase zinc-binding domain-containing protein</fullName>
    </recommendedName>
</protein>
<evidence type="ECO:0000313" key="3">
    <source>
        <dbReference type="Proteomes" id="UP001159364"/>
    </source>
</evidence>
<dbReference type="PANTHER" id="PTHR36617:SF15">
    <property type="entry name" value="REVERSE TRANSCRIPTASE ZINC-BINDING DOMAIN-CONTAINING PROTEIN"/>
    <property type="match status" value="1"/>
</dbReference>
<dbReference type="InterPro" id="IPR026960">
    <property type="entry name" value="RVT-Znf"/>
</dbReference>